<dbReference type="Proteomes" id="UP000620124">
    <property type="component" value="Unassembled WGS sequence"/>
</dbReference>
<reference evidence="7" key="1">
    <citation type="submission" date="2020-05" db="EMBL/GenBank/DDBJ databases">
        <title>Mycena genomes resolve the evolution of fungal bioluminescence.</title>
        <authorList>
            <person name="Tsai I.J."/>
        </authorList>
    </citation>
    <scope>NUCLEOTIDE SEQUENCE</scope>
    <source>
        <strain evidence="7">CCC161011</strain>
    </source>
</reference>
<evidence type="ECO:0000256" key="2">
    <source>
        <dbReference type="ARBA" id="ARBA00023043"/>
    </source>
</evidence>
<dbReference type="PROSITE" id="PS50297">
    <property type="entry name" value="ANK_REP_REGION"/>
    <property type="match status" value="2"/>
</dbReference>
<evidence type="ECO:0000313" key="7">
    <source>
        <dbReference type="EMBL" id="KAF7356597.1"/>
    </source>
</evidence>
<dbReference type="GO" id="GO:0033309">
    <property type="term" value="C:SBF transcription complex"/>
    <property type="evidence" value="ECO:0007669"/>
    <property type="project" value="TreeGrafter"/>
</dbReference>
<dbReference type="GO" id="GO:0003677">
    <property type="term" value="F:DNA binding"/>
    <property type="evidence" value="ECO:0007669"/>
    <property type="project" value="InterPro"/>
</dbReference>
<sequence>MQAGSNAVKIYNAVYSSVQVLPSITISLRAVLDASQVYECMVRNIAVMRRRADSYVNATQILKVAGVDKGRRTKILEKEILPGKHEIVQGGYGKYQGTWIPLERGRDIALQYGVGPLLAPLFDFIPSTSSLGPLPLAAPIGTASPRPLSAASSYGTLPGSQGSYSGPMPSNLAPPPIMPGSALRLLNQGRAQGLFTPSTSSASQRPPGFASPSYGQSPFSPTSQTPPPTALKRNRSDPDVEIGMSSMENPVPEGRPASAGPPPNGDIGPSPSKRPRTEETPQPSQSGSSQNVTNIDTPANGVSRPPSATSAKQANGSSDLANFPTRFATKPSIPRSIDPTAPIRDPRRAAVIAAICQTDDPHAVIDLLRELTPDSGSSSTTPASFEIDTILDDQGHTALHLAASLAHLRTVGSLILSGADIHRGNHLGETPLIRACLATHSCDTQTFDTLISSLGSSVRTLDTSRKSVLHHITSLAGVKGRGSIARYYLDKIFYFIAQNQAGDFRTLVDLQDEHGDTALNIAARVGNRSMVRTLLDVGANRMLPNKLGLRPGDFGVETEELSSGSRPEDILAVLRTGPPPPVQKSQDVIADMTVMIQSLSTDFQSEIKSKQDALDVTQAHLRAATRELSEQRKQIQAWQTRCGELDQISQRVRNIEKALVEEDQFDWTGRSNGSGDPDAEGEVEDETEDANAGDENNGGPAFQWRGTNSTMVGVGGSIDISANVEAEPPIPPTDSEASLIRLRRLKLWHARMEDLMKARLKGLQGASAEKEYQCKKIVALCAQIPIDKVEEMLENLVVAVESEASIVDIGRVSGFMQKVRDGVI</sequence>
<dbReference type="Gene3D" id="3.10.260.10">
    <property type="entry name" value="Transcription regulator HTH, APSES-type DNA-binding domain"/>
    <property type="match status" value="1"/>
</dbReference>
<dbReference type="SUPFAM" id="SSF48403">
    <property type="entry name" value="Ankyrin repeat"/>
    <property type="match status" value="1"/>
</dbReference>
<dbReference type="Pfam" id="PF04383">
    <property type="entry name" value="KilA-N"/>
    <property type="match status" value="1"/>
</dbReference>
<dbReference type="GO" id="GO:0001228">
    <property type="term" value="F:DNA-binding transcription activator activity, RNA polymerase II-specific"/>
    <property type="evidence" value="ECO:0007669"/>
    <property type="project" value="UniProtKB-ARBA"/>
</dbReference>
<dbReference type="InterPro" id="IPR036770">
    <property type="entry name" value="Ankyrin_rpt-contain_sf"/>
</dbReference>
<dbReference type="InterPro" id="IPR051642">
    <property type="entry name" value="SWI6-like"/>
</dbReference>
<feature type="repeat" description="ANK" evidence="3">
    <location>
        <begin position="394"/>
        <end position="426"/>
    </location>
</feature>
<dbReference type="InterPro" id="IPR003163">
    <property type="entry name" value="Tscrpt_reg_HTH_APSES-type"/>
</dbReference>
<accession>A0A8H6YCH3</accession>
<dbReference type="SUPFAM" id="SSF54616">
    <property type="entry name" value="DNA-binding domain of Mlu1-box binding protein MBP1"/>
    <property type="match status" value="1"/>
</dbReference>
<evidence type="ECO:0000259" key="6">
    <source>
        <dbReference type="PROSITE" id="PS51299"/>
    </source>
</evidence>
<evidence type="ECO:0000256" key="4">
    <source>
        <dbReference type="SAM" id="Coils"/>
    </source>
</evidence>
<evidence type="ECO:0000313" key="8">
    <source>
        <dbReference type="Proteomes" id="UP000620124"/>
    </source>
</evidence>
<gene>
    <name evidence="7" type="ORF">MVEN_00993700</name>
</gene>
<name>A0A8H6YCH3_9AGAR</name>
<dbReference type="InterPro" id="IPR036887">
    <property type="entry name" value="HTH_APSES_sf"/>
</dbReference>
<dbReference type="OrthoDB" id="6718656at2759"/>
<dbReference type="InterPro" id="IPR018004">
    <property type="entry name" value="KilA/APSES_HTH"/>
</dbReference>
<feature type="compositionally biased region" description="Polar residues" evidence="5">
    <location>
        <begin position="306"/>
        <end position="320"/>
    </location>
</feature>
<dbReference type="SMART" id="SM01252">
    <property type="entry name" value="KilA-N"/>
    <property type="match status" value="1"/>
</dbReference>
<feature type="compositionally biased region" description="Polar residues" evidence="5">
    <location>
        <begin position="195"/>
        <end position="204"/>
    </location>
</feature>
<feature type="coiled-coil region" evidence="4">
    <location>
        <begin position="614"/>
        <end position="641"/>
    </location>
</feature>
<dbReference type="PROSITE" id="PS50088">
    <property type="entry name" value="ANK_REPEAT"/>
    <property type="match status" value="2"/>
</dbReference>
<feature type="repeat" description="ANK" evidence="3">
    <location>
        <begin position="514"/>
        <end position="546"/>
    </location>
</feature>
<evidence type="ECO:0000256" key="1">
    <source>
        <dbReference type="ARBA" id="ARBA00022737"/>
    </source>
</evidence>
<feature type="compositionally biased region" description="Acidic residues" evidence="5">
    <location>
        <begin position="677"/>
        <end position="692"/>
    </location>
</feature>
<organism evidence="7 8">
    <name type="scientific">Mycena venus</name>
    <dbReference type="NCBI Taxonomy" id="2733690"/>
    <lineage>
        <taxon>Eukaryota</taxon>
        <taxon>Fungi</taxon>
        <taxon>Dikarya</taxon>
        <taxon>Basidiomycota</taxon>
        <taxon>Agaricomycotina</taxon>
        <taxon>Agaricomycetes</taxon>
        <taxon>Agaricomycetidae</taxon>
        <taxon>Agaricales</taxon>
        <taxon>Marasmiineae</taxon>
        <taxon>Mycenaceae</taxon>
        <taxon>Mycena</taxon>
    </lineage>
</organism>
<keyword evidence="8" id="KW-1185">Reference proteome</keyword>
<protein>
    <submittedName>
        <fullName evidence="7">Start control protein cdc10</fullName>
    </submittedName>
</protein>
<dbReference type="PANTHER" id="PTHR43828">
    <property type="entry name" value="ASPARAGINASE"/>
    <property type="match status" value="1"/>
</dbReference>
<feature type="region of interest" description="Disordered" evidence="5">
    <location>
        <begin position="145"/>
        <end position="342"/>
    </location>
</feature>
<dbReference type="PROSITE" id="PS51299">
    <property type="entry name" value="HTH_APSES"/>
    <property type="match status" value="1"/>
</dbReference>
<dbReference type="AlphaFoldDB" id="A0A8H6YCH3"/>
<feature type="compositionally biased region" description="Polar residues" evidence="5">
    <location>
        <begin position="280"/>
        <end position="297"/>
    </location>
</feature>
<evidence type="ECO:0000256" key="5">
    <source>
        <dbReference type="SAM" id="MobiDB-lite"/>
    </source>
</evidence>
<feature type="region of interest" description="Disordered" evidence="5">
    <location>
        <begin position="664"/>
        <end position="707"/>
    </location>
</feature>
<feature type="compositionally biased region" description="Polar residues" evidence="5">
    <location>
        <begin position="150"/>
        <end position="164"/>
    </location>
</feature>
<keyword evidence="2 3" id="KW-0040">ANK repeat</keyword>
<keyword evidence="4" id="KW-0175">Coiled coil</keyword>
<dbReference type="PANTHER" id="PTHR43828:SF3">
    <property type="entry name" value="CHROMO DOMAIN-CONTAINING PROTEIN"/>
    <property type="match status" value="1"/>
</dbReference>
<comment type="caution">
    <text evidence="7">The sequence shown here is derived from an EMBL/GenBank/DDBJ whole genome shotgun (WGS) entry which is preliminary data.</text>
</comment>
<keyword evidence="1" id="KW-0677">Repeat</keyword>
<dbReference type="InterPro" id="IPR002110">
    <property type="entry name" value="Ankyrin_rpt"/>
</dbReference>
<dbReference type="EMBL" id="JACAZI010000007">
    <property type="protein sequence ID" value="KAF7356597.1"/>
    <property type="molecule type" value="Genomic_DNA"/>
</dbReference>
<dbReference type="SMART" id="SM00248">
    <property type="entry name" value="ANK"/>
    <property type="match status" value="2"/>
</dbReference>
<dbReference type="Gene3D" id="1.25.40.20">
    <property type="entry name" value="Ankyrin repeat-containing domain"/>
    <property type="match status" value="1"/>
</dbReference>
<proteinExistence type="predicted"/>
<evidence type="ECO:0000256" key="3">
    <source>
        <dbReference type="PROSITE-ProRule" id="PRU00023"/>
    </source>
</evidence>
<dbReference type="Pfam" id="PF00023">
    <property type="entry name" value="Ank"/>
    <property type="match status" value="2"/>
</dbReference>
<feature type="domain" description="HTH APSES-type" evidence="6">
    <location>
        <begin position="27"/>
        <end position="133"/>
    </location>
</feature>
<dbReference type="GO" id="GO:0030907">
    <property type="term" value="C:MBF transcription complex"/>
    <property type="evidence" value="ECO:0007669"/>
    <property type="project" value="TreeGrafter"/>
</dbReference>